<reference evidence="2 3" key="1">
    <citation type="submission" date="2020-06" db="EMBL/GenBank/DDBJ databases">
        <authorList>
            <person name="Chanama M."/>
        </authorList>
    </citation>
    <scope>NUCLEOTIDE SEQUENCE [LARGE SCALE GENOMIC DNA]</scope>
    <source>
        <strain evidence="2 3">TBRC6557</strain>
    </source>
</reference>
<dbReference type="AlphaFoldDB" id="A0A7Y6IX50"/>
<sequence>MSTWFVYNTPAISAAIRQAMSEQALHGVQAAAVPRPERAIPASLHTDLAIARQEIQELKREREALKHRLQLALGAEIDNAVQPELVQKVQGLERHTQALTRDLAEARTQAARLTEQQQESDETIASLRLTLRKAMRTLP</sequence>
<dbReference type="Proteomes" id="UP000546126">
    <property type="component" value="Unassembled WGS sequence"/>
</dbReference>
<keyword evidence="3" id="KW-1185">Reference proteome</keyword>
<accession>A0A7Y6IX50</accession>
<organism evidence="2 3">
    <name type="scientific">Nonomuraea rhodomycinica</name>
    <dbReference type="NCBI Taxonomy" id="1712872"/>
    <lineage>
        <taxon>Bacteria</taxon>
        <taxon>Bacillati</taxon>
        <taxon>Actinomycetota</taxon>
        <taxon>Actinomycetes</taxon>
        <taxon>Streptosporangiales</taxon>
        <taxon>Streptosporangiaceae</taxon>
        <taxon>Nonomuraea</taxon>
    </lineage>
</organism>
<evidence type="ECO:0000313" key="3">
    <source>
        <dbReference type="Proteomes" id="UP000546126"/>
    </source>
</evidence>
<name>A0A7Y6IX50_9ACTN</name>
<comment type="caution">
    <text evidence="2">The sequence shown here is derived from an EMBL/GenBank/DDBJ whole genome shotgun (WGS) entry which is preliminary data.</text>
</comment>
<protein>
    <submittedName>
        <fullName evidence="2">Uncharacterized protein</fullName>
    </submittedName>
</protein>
<evidence type="ECO:0000256" key="1">
    <source>
        <dbReference type="SAM" id="Coils"/>
    </source>
</evidence>
<keyword evidence="1" id="KW-0175">Coiled coil</keyword>
<gene>
    <name evidence="2" type="ORF">HT134_38765</name>
</gene>
<proteinExistence type="predicted"/>
<dbReference type="EMBL" id="JABWGO010000014">
    <property type="protein sequence ID" value="NUW46016.1"/>
    <property type="molecule type" value="Genomic_DNA"/>
</dbReference>
<feature type="coiled-coil region" evidence="1">
    <location>
        <begin position="48"/>
        <end position="123"/>
    </location>
</feature>
<evidence type="ECO:0000313" key="2">
    <source>
        <dbReference type="EMBL" id="NUW46016.1"/>
    </source>
</evidence>